<evidence type="ECO:0000313" key="1">
    <source>
        <dbReference type="EMBL" id="MDX8046396.1"/>
    </source>
</evidence>
<proteinExistence type="predicted"/>
<sequence>MNYTKIREWREQYIHQQENHEKLNQFHDELMMKTITTAMEKVKQEQGDIPAPFAFFLMGSAARKEQSIWSDQDHGIVFDGTNKHQAYFQALGSEIVKGLEMVGYERCDGFVMASKSLWTKPVEEWKEQVISWLKEESWQSLRHFSTFFDSRVFLGEETLLQEVKEVTFSYIQEQPMIMNRLIDNFAFIHKSIGLFGQLLPQQNGKRAGQINIKTTTLFPYVNSLRLLVLWNQISEASTASRFTALKETYPFLTEYEVLFEKLQAFKFVFTKDAIEYDGVHYIPLKNLSKEDKQELKEYMKKGAELFERTKKLIEKECAKWS</sequence>
<name>A0ACC6M681_9BACI</name>
<comment type="caution">
    <text evidence="1">The sequence shown here is derived from an EMBL/GenBank/DDBJ whole genome shotgun (WGS) entry which is preliminary data.</text>
</comment>
<evidence type="ECO:0000313" key="2">
    <source>
        <dbReference type="Proteomes" id="UP001277972"/>
    </source>
</evidence>
<dbReference type="Proteomes" id="UP001277972">
    <property type="component" value="Unassembled WGS sequence"/>
</dbReference>
<reference evidence="1" key="1">
    <citation type="submission" date="2023-11" db="EMBL/GenBank/DDBJ databases">
        <title>Gracilibacillus pellucida a moderately halophilic bacterium isolated from saline soil in Xinjiang province.</title>
        <authorList>
            <person name="Zhang Z."/>
            <person name="Tan F."/>
            <person name="Wang Y."/>
            <person name="Xia M."/>
        </authorList>
    </citation>
    <scope>NUCLEOTIDE SEQUENCE</scope>
    <source>
        <strain evidence="1">S3-1-1</strain>
    </source>
</reference>
<organism evidence="1 2">
    <name type="scientific">Gracilibacillus pellucidus</name>
    <dbReference type="NCBI Taxonomy" id="3095368"/>
    <lineage>
        <taxon>Bacteria</taxon>
        <taxon>Bacillati</taxon>
        <taxon>Bacillota</taxon>
        <taxon>Bacilli</taxon>
        <taxon>Bacillales</taxon>
        <taxon>Bacillaceae</taxon>
        <taxon>Gracilibacillus</taxon>
    </lineage>
</organism>
<dbReference type="EMBL" id="JAWZSR010000005">
    <property type="protein sequence ID" value="MDX8046396.1"/>
    <property type="molecule type" value="Genomic_DNA"/>
</dbReference>
<gene>
    <name evidence="1" type="ORF">SH601_10425</name>
</gene>
<protein>
    <submittedName>
        <fullName evidence="1">DUF294 nucleotidyltransferase-like domain-containing protein</fullName>
    </submittedName>
</protein>
<keyword evidence="2" id="KW-1185">Reference proteome</keyword>
<accession>A0ACC6M681</accession>